<dbReference type="Proteomes" id="UP001629113">
    <property type="component" value="Unassembled WGS sequence"/>
</dbReference>
<feature type="region of interest" description="Disordered" evidence="1">
    <location>
        <begin position="243"/>
        <end position="291"/>
    </location>
</feature>
<feature type="compositionally biased region" description="Polar residues" evidence="1">
    <location>
        <begin position="512"/>
        <end position="526"/>
    </location>
</feature>
<feature type="region of interest" description="Disordered" evidence="1">
    <location>
        <begin position="758"/>
        <end position="861"/>
    </location>
</feature>
<comment type="caution">
    <text evidence="2">The sequence shown here is derived from an EMBL/GenBank/DDBJ whole genome shotgun (WGS) entry which is preliminary data.</text>
</comment>
<feature type="region of interest" description="Disordered" evidence="1">
    <location>
        <begin position="422"/>
        <end position="460"/>
    </location>
</feature>
<organism evidence="2 3">
    <name type="scientific">Phlyctema vagabunda</name>
    <dbReference type="NCBI Taxonomy" id="108571"/>
    <lineage>
        <taxon>Eukaryota</taxon>
        <taxon>Fungi</taxon>
        <taxon>Dikarya</taxon>
        <taxon>Ascomycota</taxon>
        <taxon>Pezizomycotina</taxon>
        <taxon>Leotiomycetes</taxon>
        <taxon>Helotiales</taxon>
        <taxon>Dermateaceae</taxon>
        <taxon>Phlyctema</taxon>
    </lineage>
</organism>
<gene>
    <name evidence="2" type="ORF">PVAG01_01640</name>
</gene>
<feature type="compositionally biased region" description="Basic and acidic residues" evidence="1">
    <location>
        <begin position="428"/>
        <end position="437"/>
    </location>
</feature>
<feature type="compositionally biased region" description="Low complexity" evidence="1">
    <location>
        <begin position="773"/>
        <end position="782"/>
    </location>
</feature>
<feature type="compositionally biased region" description="Basic and acidic residues" evidence="1">
    <location>
        <begin position="65"/>
        <end position="77"/>
    </location>
</feature>
<feature type="region of interest" description="Disordered" evidence="1">
    <location>
        <begin position="150"/>
        <end position="214"/>
    </location>
</feature>
<feature type="compositionally biased region" description="Polar residues" evidence="1">
    <location>
        <begin position="481"/>
        <end position="503"/>
    </location>
</feature>
<evidence type="ECO:0000256" key="1">
    <source>
        <dbReference type="SAM" id="MobiDB-lite"/>
    </source>
</evidence>
<dbReference type="EMBL" id="JBFCZG010000001">
    <property type="protein sequence ID" value="KAL3428131.1"/>
    <property type="molecule type" value="Genomic_DNA"/>
</dbReference>
<sequence length="988" mass="108264">MPTSDFPADQFSSSNWEVYQDMLAPSLTRQRPRAWERAPVPAQAPRLHGHKIWKRAGTRSQTENGSRDEEAQVELEREGAGARKKLRIMGAKENIGSAPWMEGREDRENAALEGQLLKDLADLPARDLEPDALQFVPRKRTNVNHVITPRKPLRQTTLTCQGQKVSPIKSLRSPSGKSSRPRKSTRKSIMVLSEFGSSNIPSPQCVAEKQNESQYPVTEDLISTALGNPDLENEPTLLESAGEHPQANELEQTSGAAGSPEISTDIPEVLSGDNVSDPVEESGALGTKEQTTTDLPVLLLEEQVAAVIPEQAEESKPNEKEEPSIDITNTIIQSHDEDFSTLTASTTEETIPEFSANVTVNTAFQVDTAFSSPTAETNTPSPEKSRMVVFGETKIDAPLPRRRRILSDIIAAEHEPNITIKAPKSAKKSAEVSKAGDKSLPSRGRSSILRRSERNTRASAVNLEQGVTSIEQPKIAAQLSTESVEATTLRSENITDEAQSSSDPEQDIFTELGSNNSPTTDSSNAISGIGGTTEIELHSRDSVDAPEEVTTKPEDIFFDCKTSTSNVTIQPECSNNILDEDAQVPNIEVDKLTIRVSDNQEPVAPDTSKISATELPAHLMSQPGLMDSFPEPEQVDSPLSEISETSLLEFSPEITRTFQFDFSPVEQEDQKEPDNSAIEESKDTVEIIDRLKSIEEVGVVKEVEEEEVKDLEHVTGAILPVPDILESTEIASTIDPPVMSDDDTEMLLKFLTRVQANKAAKAEEPPVKRRSLPHSPLGLPLGDSATNLSSPPNEPLEEQEVVVKSSSPVKKRKRTEHALDDQAGPETKIRRSGRTRLPVKMAPPGAPNFIPMRRAGEGDTTVTLKRSEERDLATLTRVNTRKNKGGALSATAVLAKKAQEKEDPALRQRSLKEVFDERVKKGKTKAKTVVWAEELARFQDNEPKVEDDKKVAEEKKKDAVRVGMRSKIALGMAVNGTPAPKRKTKGRL</sequence>
<evidence type="ECO:0000313" key="2">
    <source>
        <dbReference type="EMBL" id="KAL3428131.1"/>
    </source>
</evidence>
<accession>A0ABR4PXQ9</accession>
<feature type="region of interest" description="Disordered" evidence="1">
    <location>
        <begin position="36"/>
        <end position="77"/>
    </location>
</feature>
<feature type="compositionally biased region" description="Basic residues" evidence="1">
    <location>
        <begin position="47"/>
        <end position="57"/>
    </location>
</feature>
<feature type="region of interest" description="Disordered" evidence="1">
    <location>
        <begin position="481"/>
        <end position="529"/>
    </location>
</feature>
<protein>
    <submittedName>
        <fullName evidence="2">Uncharacterized protein</fullName>
    </submittedName>
</protein>
<evidence type="ECO:0000313" key="3">
    <source>
        <dbReference type="Proteomes" id="UP001629113"/>
    </source>
</evidence>
<feature type="compositionally biased region" description="Polar residues" evidence="1">
    <location>
        <begin position="154"/>
        <end position="164"/>
    </location>
</feature>
<name>A0ABR4PXQ9_9HELO</name>
<proteinExistence type="predicted"/>
<reference evidence="2 3" key="1">
    <citation type="submission" date="2024-06" db="EMBL/GenBank/DDBJ databases">
        <title>Complete genome of Phlyctema vagabunda strain 19-DSS-EL-015.</title>
        <authorList>
            <person name="Fiorenzani C."/>
        </authorList>
    </citation>
    <scope>NUCLEOTIDE SEQUENCE [LARGE SCALE GENOMIC DNA]</scope>
    <source>
        <strain evidence="2 3">19-DSS-EL-015</strain>
    </source>
</reference>
<feature type="compositionally biased region" description="Low complexity" evidence="1">
    <location>
        <begin position="169"/>
        <end position="178"/>
    </location>
</feature>
<keyword evidence="3" id="KW-1185">Reference proteome</keyword>